<proteinExistence type="predicted"/>
<sequence length="86" mass="9278">MWELGDRMGSTAPAWVDVECGITIPPSTGGPDRPRSRFRNPKPSGASPIRLRSGSSRVLAFPHAQGGIPFDKLRAFGVTPHCYDAD</sequence>
<name>A0A1J5QE14_9ZZZZ</name>
<organism evidence="2">
    <name type="scientific">mine drainage metagenome</name>
    <dbReference type="NCBI Taxonomy" id="410659"/>
    <lineage>
        <taxon>unclassified sequences</taxon>
        <taxon>metagenomes</taxon>
        <taxon>ecological metagenomes</taxon>
    </lineage>
</organism>
<accession>A0A1J5QE14</accession>
<evidence type="ECO:0000313" key="2">
    <source>
        <dbReference type="EMBL" id="OIQ78188.1"/>
    </source>
</evidence>
<evidence type="ECO:0000256" key="1">
    <source>
        <dbReference type="SAM" id="MobiDB-lite"/>
    </source>
</evidence>
<comment type="caution">
    <text evidence="2">The sequence shown here is derived from an EMBL/GenBank/DDBJ whole genome shotgun (WGS) entry which is preliminary data.</text>
</comment>
<dbReference type="AlphaFoldDB" id="A0A1J5QE14"/>
<dbReference type="EMBL" id="MLJW01001451">
    <property type="protein sequence ID" value="OIQ78188.1"/>
    <property type="molecule type" value="Genomic_DNA"/>
</dbReference>
<protein>
    <submittedName>
        <fullName evidence="2">Uncharacterized protein</fullName>
    </submittedName>
</protein>
<feature type="region of interest" description="Disordered" evidence="1">
    <location>
        <begin position="19"/>
        <end position="53"/>
    </location>
</feature>
<gene>
    <name evidence="2" type="ORF">GALL_401070</name>
</gene>
<reference evidence="2" key="1">
    <citation type="submission" date="2016-10" db="EMBL/GenBank/DDBJ databases">
        <title>Sequence of Gallionella enrichment culture.</title>
        <authorList>
            <person name="Poehlein A."/>
            <person name="Muehling M."/>
            <person name="Daniel R."/>
        </authorList>
    </citation>
    <scope>NUCLEOTIDE SEQUENCE</scope>
</reference>